<protein>
    <submittedName>
        <fullName evidence="2">Retrotransposon gag protein</fullName>
    </submittedName>
</protein>
<dbReference type="OrthoDB" id="1689949at2759"/>
<evidence type="ECO:0000313" key="3">
    <source>
        <dbReference type="Proteomes" id="UP000325315"/>
    </source>
</evidence>
<keyword evidence="3" id="KW-1185">Reference proteome</keyword>
<comment type="caution">
    <text evidence="2">The sequence shown here is derived from an EMBL/GenBank/DDBJ whole genome shotgun (WGS) entry which is preliminary data.</text>
</comment>
<proteinExistence type="predicted"/>
<dbReference type="AlphaFoldDB" id="A0A5B6WNY3"/>
<dbReference type="EMBL" id="SMMG02000002">
    <property type="protein sequence ID" value="KAA3483038.1"/>
    <property type="molecule type" value="Genomic_DNA"/>
</dbReference>
<dbReference type="Gene3D" id="3.30.70.270">
    <property type="match status" value="1"/>
</dbReference>
<feature type="domain" description="Reverse transcriptase" evidence="1">
    <location>
        <begin position="63"/>
        <end position="186"/>
    </location>
</feature>
<accession>A0A5B6WNY3</accession>
<dbReference type="InterPro" id="IPR000477">
    <property type="entry name" value="RT_dom"/>
</dbReference>
<dbReference type="Pfam" id="PF00078">
    <property type="entry name" value="RVT_1"/>
    <property type="match status" value="1"/>
</dbReference>
<dbReference type="PANTHER" id="PTHR24559">
    <property type="entry name" value="TRANSPOSON TY3-I GAG-POL POLYPROTEIN"/>
    <property type="match status" value="1"/>
</dbReference>
<dbReference type="InterPro" id="IPR043502">
    <property type="entry name" value="DNA/RNA_pol_sf"/>
</dbReference>
<sequence length="187" mass="21760">MHKKVIGWTIVDIKGINPVFCQHKIRLKYGKKPVVDAQRRLNLAMKEVVQKELLKWLDKGIVVCINYKKLNDAMKINHFPLPFIDQMLDHLVGKDYYCFLDGYSRYHQIPIHPDDHEKTTFTCSFGTYAFKRIPFGLCNAPVTFMRCMTTIFADMLEEGLDVFMDDFSVYGDSVQVCLGDLKKVLKR</sequence>
<dbReference type="InterPro" id="IPR043128">
    <property type="entry name" value="Rev_trsase/Diguanyl_cyclase"/>
</dbReference>
<dbReference type="SUPFAM" id="SSF56672">
    <property type="entry name" value="DNA/RNA polymerases"/>
    <property type="match status" value="1"/>
</dbReference>
<dbReference type="Proteomes" id="UP000325315">
    <property type="component" value="Unassembled WGS sequence"/>
</dbReference>
<evidence type="ECO:0000313" key="2">
    <source>
        <dbReference type="EMBL" id="KAA3483038.1"/>
    </source>
</evidence>
<reference evidence="3" key="1">
    <citation type="journal article" date="2019" name="Plant Biotechnol. J.">
        <title>Genome sequencing of the Australian wild diploid species Gossypium australe highlights disease resistance and delayed gland morphogenesis.</title>
        <authorList>
            <person name="Cai Y."/>
            <person name="Cai X."/>
            <person name="Wang Q."/>
            <person name="Wang P."/>
            <person name="Zhang Y."/>
            <person name="Cai C."/>
            <person name="Xu Y."/>
            <person name="Wang K."/>
            <person name="Zhou Z."/>
            <person name="Wang C."/>
            <person name="Geng S."/>
            <person name="Li B."/>
            <person name="Dong Q."/>
            <person name="Hou Y."/>
            <person name="Wang H."/>
            <person name="Ai P."/>
            <person name="Liu Z."/>
            <person name="Yi F."/>
            <person name="Sun M."/>
            <person name="An G."/>
            <person name="Cheng J."/>
            <person name="Zhang Y."/>
            <person name="Shi Q."/>
            <person name="Xie Y."/>
            <person name="Shi X."/>
            <person name="Chang Y."/>
            <person name="Huang F."/>
            <person name="Chen Y."/>
            <person name="Hong S."/>
            <person name="Mi L."/>
            <person name="Sun Q."/>
            <person name="Zhang L."/>
            <person name="Zhou B."/>
            <person name="Peng R."/>
            <person name="Zhang X."/>
            <person name="Liu F."/>
        </authorList>
    </citation>
    <scope>NUCLEOTIDE SEQUENCE [LARGE SCALE GENOMIC DNA]</scope>
    <source>
        <strain evidence="3">cv. PA1801</strain>
    </source>
</reference>
<evidence type="ECO:0000259" key="1">
    <source>
        <dbReference type="Pfam" id="PF00078"/>
    </source>
</evidence>
<organism evidence="2 3">
    <name type="scientific">Gossypium australe</name>
    <dbReference type="NCBI Taxonomy" id="47621"/>
    <lineage>
        <taxon>Eukaryota</taxon>
        <taxon>Viridiplantae</taxon>
        <taxon>Streptophyta</taxon>
        <taxon>Embryophyta</taxon>
        <taxon>Tracheophyta</taxon>
        <taxon>Spermatophyta</taxon>
        <taxon>Magnoliopsida</taxon>
        <taxon>eudicotyledons</taxon>
        <taxon>Gunneridae</taxon>
        <taxon>Pentapetalae</taxon>
        <taxon>rosids</taxon>
        <taxon>malvids</taxon>
        <taxon>Malvales</taxon>
        <taxon>Malvaceae</taxon>
        <taxon>Malvoideae</taxon>
        <taxon>Gossypium</taxon>
    </lineage>
</organism>
<gene>
    <name evidence="2" type="ORF">EPI10_005236</name>
</gene>
<dbReference type="CDD" id="cd01647">
    <property type="entry name" value="RT_LTR"/>
    <property type="match status" value="1"/>
</dbReference>
<name>A0A5B6WNY3_9ROSI</name>
<dbReference type="InterPro" id="IPR053134">
    <property type="entry name" value="RNA-dir_DNA_polymerase"/>
</dbReference>
<dbReference type="Gene3D" id="3.10.10.10">
    <property type="entry name" value="HIV Type 1 Reverse Transcriptase, subunit A, domain 1"/>
    <property type="match status" value="2"/>
</dbReference>
<dbReference type="PANTHER" id="PTHR24559:SF444">
    <property type="entry name" value="REVERSE TRANSCRIPTASE DOMAIN-CONTAINING PROTEIN"/>
    <property type="match status" value="1"/>
</dbReference>